<name>A0AAW5EXT9_NOVHA</name>
<evidence type="ECO:0000256" key="1">
    <source>
        <dbReference type="SAM" id="MobiDB-lite"/>
    </source>
</evidence>
<accession>A0AAW5EXT9</accession>
<feature type="compositionally biased region" description="Polar residues" evidence="1">
    <location>
        <begin position="42"/>
        <end position="53"/>
    </location>
</feature>
<feature type="compositionally biased region" description="Low complexity" evidence="1">
    <location>
        <begin position="12"/>
        <end position="34"/>
    </location>
</feature>
<evidence type="ECO:0000313" key="3">
    <source>
        <dbReference type="Proteomes" id="UP001202887"/>
    </source>
</evidence>
<sequence>MDQPKAAPQHDAPPSAVSPAASPTASVGAAPTSPDTAPQVPPQSDTRSGTQADTRSDAWGSIPTLGRFAQLDRVRYPHDMRNLSVEQLRALADELRAETI</sequence>
<dbReference type="Proteomes" id="UP001202887">
    <property type="component" value="Unassembled WGS sequence"/>
</dbReference>
<gene>
    <name evidence="2" type="ORF">K1W68_15395</name>
</gene>
<comment type="caution">
    <text evidence="2">The sequence shown here is derived from an EMBL/GenBank/DDBJ whole genome shotgun (WGS) entry which is preliminary data.</text>
</comment>
<feature type="region of interest" description="Disordered" evidence="1">
    <location>
        <begin position="1"/>
        <end position="61"/>
    </location>
</feature>
<dbReference type="RefSeq" id="WP_247067901.1">
    <property type="nucleotide sequence ID" value="NZ_JAIBCX010000078.1"/>
</dbReference>
<dbReference type="EMBL" id="JAIBCX010000078">
    <property type="protein sequence ID" value="MCJ8355354.1"/>
    <property type="molecule type" value="Genomic_DNA"/>
</dbReference>
<protein>
    <submittedName>
        <fullName evidence="2">Uncharacterized protein</fullName>
    </submittedName>
</protein>
<reference evidence="2" key="2">
    <citation type="submission" date="2022-03" db="EMBL/GenBank/DDBJ databases">
        <authorList>
            <person name="Ryngajllo M."/>
            <person name="Jacek P."/>
            <person name="Kubiak K."/>
        </authorList>
    </citation>
    <scope>NUCLEOTIDE SEQUENCE</scope>
    <source>
        <strain evidence="2">SI1</strain>
    </source>
</reference>
<reference evidence="2" key="1">
    <citation type="journal article" date="2021" name="Polymers (Basel)">
        <title>Highly Stretchable Bacterial Cellulose Produced by Komagataeibacter hansenii SI1.</title>
        <authorList>
            <person name="Cielecka I."/>
            <person name="Ryngajllo M."/>
            <person name="Maniukiewicz W."/>
            <person name="Bielecki S."/>
        </authorList>
    </citation>
    <scope>NUCLEOTIDE SEQUENCE</scope>
    <source>
        <strain evidence="2">SI1</strain>
    </source>
</reference>
<proteinExistence type="predicted"/>
<organism evidence="2 3">
    <name type="scientific">Novacetimonas hansenii</name>
    <name type="common">Komagataeibacter hansenii</name>
    <dbReference type="NCBI Taxonomy" id="436"/>
    <lineage>
        <taxon>Bacteria</taxon>
        <taxon>Pseudomonadati</taxon>
        <taxon>Pseudomonadota</taxon>
        <taxon>Alphaproteobacteria</taxon>
        <taxon>Acetobacterales</taxon>
        <taxon>Acetobacteraceae</taxon>
        <taxon>Novacetimonas</taxon>
    </lineage>
</organism>
<feature type="non-terminal residue" evidence="2">
    <location>
        <position position="100"/>
    </location>
</feature>
<dbReference type="AlphaFoldDB" id="A0AAW5EXT9"/>
<evidence type="ECO:0000313" key="2">
    <source>
        <dbReference type="EMBL" id="MCJ8355354.1"/>
    </source>
</evidence>